<evidence type="ECO:0000313" key="8">
    <source>
        <dbReference type="Proteomes" id="UP000807342"/>
    </source>
</evidence>
<evidence type="ECO:0000256" key="3">
    <source>
        <dbReference type="ARBA" id="ARBA00022737"/>
    </source>
</evidence>
<dbReference type="AlphaFoldDB" id="A0A9P6BXR0"/>
<dbReference type="PANTHER" id="PTHR19865:SF0">
    <property type="entry name" value="U3 SMALL NUCLEOLAR RNA-INTERACTING PROTEIN 2"/>
    <property type="match status" value="1"/>
</dbReference>
<accession>A0A9P6BXR0</accession>
<dbReference type="GO" id="GO:0034511">
    <property type="term" value="F:U3 snoRNA binding"/>
    <property type="evidence" value="ECO:0007669"/>
    <property type="project" value="InterPro"/>
</dbReference>
<evidence type="ECO:0000256" key="2">
    <source>
        <dbReference type="ARBA" id="ARBA00022574"/>
    </source>
</evidence>
<keyword evidence="8" id="KW-1185">Reference proteome</keyword>
<evidence type="ECO:0000256" key="6">
    <source>
        <dbReference type="SAM" id="MobiDB-lite"/>
    </source>
</evidence>
<evidence type="ECO:0000256" key="4">
    <source>
        <dbReference type="ARBA" id="ARBA00023242"/>
    </source>
</evidence>
<feature type="repeat" description="WD" evidence="5">
    <location>
        <begin position="94"/>
        <end position="135"/>
    </location>
</feature>
<name>A0A9P6BXR0_9AGAR</name>
<dbReference type="Pfam" id="PF00400">
    <property type="entry name" value="WD40"/>
    <property type="match status" value="4"/>
</dbReference>
<dbReference type="InterPro" id="IPR001680">
    <property type="entry name" value="WD40_rpt"/>
</dbReference>
<feature type="region of interest" description="Disordered" evidence="6">
    <location>
        <begin position="1"/>
        <end position="21"/>
    </location>
</feature>
<comment type="caution">
    <text evidence="7">The sequence shown here is derived from an EMBL/GenBank/DDBJ whole genome shotgun (WGS) entry which is preliminary data.</text>
</comment>
<dbReference type="PANTHER" id="PTHR19865">
    <property type="entry name" value="U3 SMALL NUCLEOLAR RNA INTERACTING PROTEIN 2"/>
    <property type="match status" value="1"/>
</dbReference>
<gene>
    <name evidence="7" type="ORF">P691DRAFT_807571</name>
</gene>
<dbReference type="GO" id="GO:0032040">
    <property type="term" value="C:small-subunit processome"/>
    <property type="evidence" value="ECO:0007669"/>
    <property type="project" value="TreeGrafter"/>
</dbReference>
<evidence type="ECO:0000313" key="7">
    <source>
        <dbReference type="EMBL" id="KAF9444291.1"/>
    </source>
</evidence>
<keyword evidence="3" id="KW-0677">Repeat</keyword>
<organism evidence="7 8">
    <name type="scientific">Macrolepiota fuliginosa MF-IS2</name>
    <dbReference type="NCBI Taxonomy" id="1400762"/>
    <lineage>
        <taxon>Eukaryota</taxon>
        <taxon>Fungi</taxon>
        <taxon>Dikarya</taxon>
        <taxon>Basidiomycota</taxon>
        <taxon>Agaricomycotina</taxon>
        <taxon>Agaricomycetes</taxon>
        <taxon>Agaricomycetidae</taxon>
        <taxon>Agaricales</taxon>
        <taxon>Agaricineae</taxon>
        <taxon>Agaricaceae</taxon>
        <taxon>Macrolepiota</taxon>
    </lineage>
</organism>
<keyword evidence="2 5" id="KW-0853">WD repeat</keyword>
<dbReference type="Gene3D" id="2.130.10.10">
    <property type="entry name" value="YVTN repeat-like/Quinoprotein amine dehydrogenase"/>
    <property type="match status" value="1"/>
</dbReference>
<dbReference type="SMART" id="SM00320">
    <property type="entry name" value="WD40"/>
    <property type="match status" value="5"/>
</dbReference>
<feature type="region of interest" description="Disordered" evidence="6">
    <location>
        <begin position="64"/>
        <end position="91"/>
    </location>
</feature>
<dbReference type="EMBL" id="MU151388">
    <property type="protein sequence ID" value="KAF9444291.1"/>
    <property type="molecule type" value="Genomic_DNA"/>
</dbReference>
<reference evidence="7" key="1">
    <citation type="submission" date="2020-11" db="EMBL/GenBank/DDBJ databases">
        <authorList>
            <consortium name="DOE Joint Genome Institute"/>
            <person name="Ahrendt S."/>
            <person name="Riley R."/>
            <person name="Andreopoulos W."/>
            <person name="Labutti K."/>
            <person name="Pangilinan J."/>
            <person name="Ruiz-Duenas F.J."/>
            <person name="Barrasa J.M."/>
            <person name="Sanchez-Garcia M."/>
            <person name="Camarero S."/>
            <person name="Miyauchi S."/>
            <person name="Serrano A."/>
            <person name="Linde D."/>
            <person name="Babiker R."/>
            <person name="Drula E."/>
            <person name="Ayuso-Fernandez I."/>
            <person name="Pacheco R."/>
            <person name="Padilla G."/>
            <person name="Ferreira P."/>
            <person name="Barriuso J."/>
            <person name="Kellner H."/>
            <person name="Castanera R."/>
            <person name="Alfaro M."/>
            <person name="Ramirez L."/>
            <person name="Pisabarro A.G."/>
            <person name="Kuo A."/>
            <person name="Tritt A."/>
            <person name="Lipzen A."/>
            <person name="He G."/>
            <person name="Yan M."/>
            <person name="Ng V."/>
            <person name="Cullen D."/>
            <person name="Martin F."/>
            <person name="Rosso M.-N."/>
            <person name="Henrissat B."/>
            <person name="Hibbett D."/>
            <person name="Martinez A.T."/>
            <person name="Grigoriev I.V."/>
        </authorList>
    </citation>
    <scope>NUCLEOTIDE SEQUENCE</scope>
    <source>
        <strain evidence="7">MF-IS2</strain>
    </source>
</reference>
<feature type="region of interest" description="Disordered" evidence="6">
    <location>
        <begin position="238"/>
        <end position="270"/>
    </location>
</feature>
<evidence type="ECO:0000256" key="1">
    <source>
        <dbReference type="ARBA" id="ARBA00004123"/>
    </source>
</evidence>
<dbReference type="InterPro" id="IPR039241">
    <property type="entry name" value="Rrp9-like"/>
</dbReference>
<dbReference type="InterPro" id="IPR036322">
    <property type="entry name" value="WD40_repeat_dom_sf"/>
</dbReference>
<dbReference type="PROSITE" id="PS50294">
    <property type="entry name" value="WD_REPEATS_REGION"/>
    <property type="match status" value="1"/>
</dbReference>
<dbReference type="PROSITE" id="PS50082">
    <property type="entry name" value="WD_REPEATS_2"/>
    <property type="match status" value="2"/>
</dbReference>
<dbReference type="InterPro" id="IPR019775">
    <property type="entry name" value="WD40_repeat_CS"/>
</dbReference>
<dbReference type="PROSITE" id="PS00678">
    <property type="entry name" value="WD_REPEATS_1"/>
    <property type="match status" value="1"/>
</dbReference>
<dbReference type="SUPFAM" id="SSF50978">
    <property type="entry name" value="WD40 repeat-like"/>
    <property type="match status" value="1"/>
</dbReference>
<protein>
    <submittedName>
        <fullName evidence="7">WD40 repeat-like protein</fullName>
    </submittedName>
</protein>
<sequence length="469" mass="50913">MSSSTLAKCTSSSHTHTTPLHHPSFVHAATASLSPLPLPQTGKEGNIVKWDLSSGKKLATFYKSRPEQHQQQQQLSSKQKSKGKAKATDTLSDVKGHTDEILALALSTDGKYLASAGRDRRLIIWDADRGEWIKSFQGPMNHKDVISALSFRKSTHQLFTASFDRTLKVYDLTPSVMGYVETLFGHQDTILSIDSLRGDNCVSVGARDKTARYWKIVEETQLVFRGGGRSRIREMLEGGLRADDDPDGGDAERGQGLNGTNVAPKNKERQEEAKSFVEGSLDCVAMIDESTFVTGGDSGSISLWTTQKKKPIFIQPLAHGFNEVHSSTEGLIQTPRWITALAALRYSDLFISGSWEGCIRLWKLDNKLKSFSLVGEIPIPGVVNSLQIISPSKSFFTPRAGVSSWLSSSPTSTAALPADAHPALVVVGVGQEHRFGRWLSVKEGGAANGAYVVGLLPSSDSSVSSRTLS</sequence>
<evidence type="ECO:0000256" key="5">
    <source>
        <dbReference type="PROSITE-ProRule" id="PRU00221"/>
    </source>
</evidence>
<dbReference type="Proteomes" id="UP000807342">
    <property type="component" value="Unassembled WGS sequence"/>
</dbReference>
<dbReference type="OrthoDB" id="189968at2759"/>
<feature type="compositionally biased region" description="Low complexity" evidence="6">
    <location>
        <begin position="69"/>
        <end position="78"/>
    </location>
</feature>
<feature type="repeat" description="WD" evidence="5">
    <location>
        <begin position="139"/>
        <end position="172"/>
    </location>
</feature>
<keyword evidence="4" id="KW-0539">Nucleus</keyword>
<dbReference type="InterPro" id="IPR015943">
    <property type="entry name" value="WD40/YVTN_repeat-like_dom_sf"/>
</dbReference>
<proteinExistence type="predicted"/>
<dbReference type="FunFam" id="2.130.10.10:FF:000899">
    <property type="entry name" value="Chromosome 15, whole genome shotgun sequence"/>
    <property type="match status" value="1"/>
</dbReference>
<comment type="subcellular location">
    <subcellularLocation>
        <location evidence="1">Nucleus</location>
    </subcellularLocation>
</comment>